<organism evidence="3 4">
    <name type="scientific">Candidatus Zambryskibacteria bacterium RIFCSPLOWO2_02_FULL_39_14</name>
    <dbReference type="NCBI Taxonomy" id="1802769"/>
    <lineage>
        <taxon>Bacteria</taxon>
        <taxon>Candidatus Zambryskiibacteriota</taxon>
    </lineage>
</organism>
<feature type="transmembrane region" description="Helical" evidence="2">
    <location>
        <begin position="49"/>
        <end position="67"/>
    </location>
</feature>
<keyword evidence="2" id="KW-1133">Transmembrane helix</keyword>
<evidence type="ECO:0000256" key="2">
    <source>
        <dbReference type="SAM" id="Phobius"/>
    </source>
</evidence>
<protein>
    <submittedName>
        <fullName evidence="3">Uncharacterized protein</fullName>
    </submittedName>
</protein>
<accession>A0A1G2UGA9</accession>
<comment type="caution">
    <text evidence="3">The sequence shown here is derived from an EMBL/GenBank/DDBJ whole genome shotgun (WGS) entry which is preliminary data.</text>
</comment>
<name>A0A1G2UGA9_9BACT</name>
<evidence type="ECO:0000313" key="4">
    <source>
        <dbReference type="Proteomes" id="UP000177096"/>
    </source>
</evidence>
<reference evidence="3 4" key="1">
    <citation type="journal article" date="2016" name="Nat. Commun.">
        <title>Thousands of microbial genomes shed light on interconnected biogeochemical processes in an aquifer system.</title>
        <authorList>
            <person name="Anantharaman K."/>
            <person name="Brown C.T."/>
            <person name="Hug L.A."/>
            <person name="Sharon I."/>
            <person name="Castelle C.J."/>
            <person name="Probst A.J."/>
            <person name="Thomas B.C."/>
            <person name="Singh A."/>
            <person name="Wilkins M.J."/>
            <person name="Karaoz U."/>
            <person name="Brodie E.L."/>
            <person name="Williams K.H."/>
            <person name="Hubbard S.S."/>
            <person name="Banfield J.F."/>
        </authorList>
    </citation>
    <scope>NUCLEOTIDE SEQUENCE [LARGE SCALE GENOMIC DNA]</scope>
</reference>
<evidence type="ECO:0000313" key="3">
    <source>
        <dbReference type="EMBL" id="OHB08474.1"/>
    </source>
</evidence>
<dbReference type="AlphaFoldDB" id="A0A1G2UGA9"/>
<evidence type="ECO:0000256" key="1">
    <source>
        <dbReference type="SAM" id="MobiDB-lite"/>
    </source>
</evidence>
<proteinExistence type="predicted"/>
<dbReference type="Proteomes" id="UP000177096">
    <property type="component" value="Unassembled WGS sequence"/>
</dbReference>
<keyword evidence="2" id="KW-0812">Transmembrane</keyword>
<gene>
    <name evidence="3" type="ORF">A3I86_00255</name>
</gene>
<feature type="region of interest" description="Disordered" evidence="1">
    <location>
        <begin position="1"/>
        <end position="23"/>
    </location>
</feature>
<sequence length="95" mass="10802">MDQNNNPNKVIFDEEEFQRPTQSFHSQQSKLVSWVIKYSGGYVENEKQATYIIIIFVVIALLVSFFVGSSGSSKDVQDEVRNTVEKSIKASQIIQ</sequence>
<keyword evidence="2" id="KW-0472">Membrane</keyword>
<dbReference type="EMBL" id="MHWM01000025">
    <property type="protein sequence ID" value="OHB08474.1"/>
    <property type="molecule type" value="Genomic_DNA"/>
</dbReference>